<name>A0AAN9UXY2_9PEZI</name>
<dbReference type="PANTHER" id="PTHR38117">
    <property type="entry name" value="NACHT AND WD40 DOMAIN PROTEIN"/>
    <property type="match status" value="1"/>
</dbReference>
<dbReference type="Proteomes" id="UP001320420">
    <property type="component" value="Unassembled WGS sequence"/>
</dbReference>
<evidence type="ECO:0000313" key="4">
    <source>
        <dbReference type="Proteomes" id="UP001320420"/>
    </source>
</evidence>
<keyword evidence="4" id="KW-1185">Reference proteome</keyword>
<evidence type="ECO:0000256" key="1">
    <source>
        <dbReference type="SAM" id="MobiDB-lite"/>
    </source>
</evidence>
<dbReference type="InterPro" id="IPR055481">
    <property type="entry name" value="DUF7053"/>
</dbReference>
<reference evidence="3 4" key="1">
    <citation type="submission" date="2024-02" db="EMBL/GenBank/DDBJ databases">
        <title>De novo assembly and annotation of 12 fungi associated with fruit tree decline syndrome in Ontario, Canada.</title>
        <authorList>
            <person name="Sulman M."/>
            <person name="Ellouze W."/>
            <person name="Ilyukhin E."/>
        </authorList>
    </citation>
    <scope>NUCLEOTIDE SEQUENCE [LARGE SCALE GENOMIC DNA]</scope>
    <source>
        <strain evidence="3 4">M11/M66-122</strain>
    </source>
</reference>
<dbReference type="EMBL" id="JAKJXP020000012">
    <property type="protein sequence ID" value="KAK7755596.1"/>
    <property type="molecule type" value="Genomic_DNA"/>
</dbReference>
<gene>
    <name evidence="3" type="ORF">SLS62_002531</name>
</gene>
<feature type="compositionally biased region" description="Low complexity" evidence="1">
    <location>
        <begin position="239"/>
        <end position="254"/>
    </location>
</feature>
<evidence type="ECO:0000259" key="2">
    <source>
        <dbReference type="Pfam" id="PF23155"/>
    </source>
</evidence>
<dbReference type="Pfam" id="PF23155">
    <property type="entry name" value="DUF7053"/>
    <property type="match status" value="1"/>
</dbReference>
<evidence type="ECO:0000313" key="3">
    <source>
        <dbReference type="EMBL" id="KAK7755596.1"/>
    </source>
</evidence>
<sequence length="436" mass="46349">MAVRKYTVVTPIPGFIPRQLALDILHSHSETITLNPLVLSHRQIAAPRDAAAEEYFSTWYEITERVQYVPGLGRLGSGVIRFNGCFHDLPWGLQTHIYAPAGVDLRVRYRIGGNQPGVEPPQSPSPAELGLAGLSVPRDGLYLREDIEIKCNIAMVGLVKSQMKAASKEMVARIIKKAELLDAGVLQAMIEDGKIRTHNPRDKTYTGGGGGAISPPDTPFSPPLSPSVPYQVPRPISFQQQSSSSRPGTSSSAQCSTYGSKVHYQHAAELPSTETSYKPPQGTPAVVMELPGDFQHASPHLQPPPQPSSIHPMRDRTSTATSRLSQQSSDSWRWSGGAGGAGGVKGVGQGVGIGSGQNLPSPPLNSSRPTSYSSDAGGGGGGFGSPGLNSPGFATELPTHRETLEEHHRAPRPPSGAPAPGPYRAYNPADYARVSQ</sequence>
<proteinExistence type="predicted"/>
<protein>
    <recommendedName>
        <fullName evidence="2">DUF7053 domain-containing protein</fullName>
    </recommendedName>
</protein>
<organism evidence="3 4">
    <name type="scientific">Diatrype stigma</name>
    <dbReference type="NCBI Taxonomy" id="117547"/>
    <lineage>
        <taxon>Eukaryota</taxon>
        <taxon>Fungi</taxon>
        <taxon>Dikarya</taxon>
        <taxon>Ascomycota</taxon>
        <taxon>Pezizomycotina</taxon>
        <taxon>Sordariomycetes</taxon>
        <taxon>Xylariomycetidae</taxon>
        <taxon>Xylariales</taxon>
        <taxon>Diatrypaceae</taxon>
        <taxon>Diatrype</taxon>
    </lineage>
</organism>
<feature type="compositionally biased region" description="Pro residues" evidence="1">
    <location>
        <begin position="412"/>
        <end position="421"/>
    </location>
</feature>
<feature type="region of interest" description="Disordered" evidence="1">
    <location>
        <begin position="294"/>
        <end position="436"/>
    </location>
</feature>
<feature type="compositionally biased region" description="Low complexity" evidence="1">
    <location>
        <begin position="356"/>
        <end position="367"/>
    </location>
</feature>
<feature type="compositionally biased region" description="Polar residues" evidence="1">
    <location>
        <begin position="318"/>
        <end position="332"/>
    </location>
</feature>
<feature type="compositionally biased region" description="Gly residues" evidence="1">
    <location>
        <begin position="376"/>
        <end position="385"/>
    </location>
</feature>
<dbReference type="AlphaFoldDB" id="A0AAN9UXY2"/>
<feature type="domain" description="DUF7053" evidence="2">
    <location>
        <begin position="4"/>
        <end position="179"/>
    </location>
</feature>
<comment type="caution">
    <text evidence="3">The sequence shown here is derived from an EMBL/GenBank/DDBJ whole genome shotgun (WGS) entry which is preliminary data.</text>
</comment>
<feature type="compositionally biased region" description="Gly residues" evidence="1">
    <location>
        <begin position="336"/>
        <end position="355"/>
    </location>
</feature>
<feature type="compositionally biased region" description="Basic and acidic residues" evidence="1">
    <location>
        <begin position="398"/>
        <end position="408"/>
    </location>
</feature>
<dbReference type="PANTHER" id="PTHR38117:SF2">
    <property type="entry name" value="NACHT AND WD40 DOMAIN PROTEIN"/>
    <property type="match status" value="1"/>
</dbReference>
<accession>A0AAN9UXY2</accession>
<feature type="region of interest" description="Disordered" evidence="1">
    <location>
        <begin position="197"/>
        <end position="257"/>
    </location>
</feature>
<feature type="compositionally biased region" description="Pro residues" evidence="1">
    <location>
        <begin position="216"/>
        <end position="226"/>
    </location>
</feature>